<dbReference type="EMBL" id="VXAQ01000009">
    <property type="protein sequence ID" value="NXL55570.1"/>
    <property type="molecule type" value="Genomic_DNA"/>
</dbReference>
<dbReference type="AlphaFoldDB" id="A0A7L0TNG7"/>
<dbReference type="Pfam" id="PF24617">
    <property type="entry name" value="POF1B_HlH"/>
    <property type="match status" value="1"/>
</dbReference>
<keyword evidence="1" id="KW-0175">Coiled coil</keyword>
<reference evidence="3 4" key="1">
    <citation type="submission" date="2019-09" db="EMBL/GenBank/DDBJ databases">
        <title>Bird 10,000 Genomes (B10K) Project - Family phase.</title>
        <authorList>
            <person name="Zhang G."/>
        </authorList>
    </citation>
    <scope>NUCLEOTIDE SEQUENCE [LARGE SCALE GENOMIC DNA]</scope>
    <source>
        <strain evidence="3">B10K-DU-008-62</strain>
        <tissue evidence="3">Mixed tissue sample</tissue>
    </source>
</reference>
<dbReference type="GO" id="GO:0005912">
    <property type="term" value="C:adherens junction"/>
    <property type="evidence" value="ECO:0007669"/>
    <property type="project" value="TreeGrafter"/>
</dbReference>
<dbReference type="Proteomes" id="UP000568556">
    <property type="component" value="Unassembled WGS sequence"/>
</dbReference>
<dbReference type="OrthoDB" id="9830956at2759"/>
<dbReference type="GO" id="GO:0051015">
    <property type="term" value="F:actin filament binding"/>
    <property type="evidence" value="ECO:0007669"/>
    <property type="project" value="TreeGrafter"/>
</dbReference>
<dbReference type="GO" id="GO:0005923">
    <property type="term" value="C:bicellular tight junction"/>
    <property type="evidence" value="ECO:0007669"/>
    <property type="project" value="TreeGrafter"/>
</dbReference>
<feature type="domain" description="POF1B helix-loop-helix" evidence="2">
    <location>
        <begin position="120"/>
        <end position="206"/>
    </location>
</feature>
<proteinExistence type="predicted"/>
<dbReference type="PANTHER" id="PTHR22546:SF0">
    <property type="entry name" value="PROTEIN POF1B"/>
    <property type="match status" value="1"/>
</dbReference>
<dbReference type="InterPro" id="IPR056240">
    <property type="entry name" value="POF1B_HlH"/>
</dbReference>
<protein>
    <submittedName>
        <fullName evidence="3">POF1B protein</fullName>
    </submittedName>
</protein>
<dbReference type="PANTHER" id="PTHR22546">
    <property type="entry name" value="PREMATURE OVARIAN FAILURE, 1B"/>
    <property type="match status" value="1"/>
</dbReference>
<sequence length="452" mass="52237">QGTVRRIIIENPDQEPLSPFLRGGNFCPGNNVIYEKTIRKYELLNPHQVSSLIHGKFNTKEKNSLNKLQITENKQTQIHHTASIFMFGFRPEEGSSVIIFLCILCQLNCSQENNDQLDCRYFGELLAELNRKTNDLYSCLLQHVEKIGGRYRYCTCTLAFPKSSRCADIEDLIPKGLSEATKQQIRYLLQMRVTSDKSLRLVLSTFKNLREELCHLQDDLGKLEMDTVLLKKDLAFKDSQVKEYETMLASLRENNRQQQQGLRESTAKCRSLEEQLLSLRLSEGEKDCQLKELEYGKRALEQEIQSLRLQVRGSLSCSNPTLQTTTDELSSRYVEMINNLREDKDREIRSLRSQLCQFQQDISRREGSNSDLQIKLNELTSMLEEKDAFIKQQQEDLFRLKHEKLSGSQSPGVTAIITKKYRNQYPILGLLSDDYKVTSPVNKSQTIVIERT</sequence>
<feature type="non-terminal residue" evidence="3">
    <location>
        <position position="1"/>
    </location>
</feature>
<dbReference type="InterPro" id="IPR026186">
    <property type="entry name" value="POF1B"/>
</dbReference>
<evidence type="ECO:0000259" key="2">
    <source>
        <dbReference type="Pfam" id="PF24617"/>
    </source>
</evidence>
<name>A0A7L0TNG7_CHOAC</name>
<feature type="coiled-coil region" evidence="1">
    <location>
        <begin position="234"/>
        <end position="310"/>
    </location>
</feature>
<accession>A0A7L0TNG7</accession>
<gene>
    <name evidence="3" type="primary">Pof1b</name>
    <name evidence="3" type="ORF">CHOACU_R07688</name>
</gene>
<dbReference type="GO" id="GO:0003382">
    <property type="term" value="P:epithelial cell morphogenesis"/>
    <property type="evidence" value="ECO:0007669"/>
    <property type="project" value="TreeGrafter"/>
</dbReference>
<evidence type="ECO:0000313" key="3">
    <source>
        <dbReference type="EMBL" id="NXL55570.1"/>
    </source>
</evidence>
<dbReference type="GO" id="GO:0005884">
    <property type="term" value="C:actin filament"/>
    <property type="evidence" value="ECO:0007669"/>
    <property type="project" value="TreeGrafter"/>
</dbReference>
<evidence type="ECO:0000256" key="1">
    <source>
        <dbReference type="SAM" id="Coils"/>
    </source>
</evidence>
<organism evidence="3 4">
    <name type="scientific">Chordeiles acutipennis</name>
    <name type="common">Lesser nighthawk</name>
    <name type="synonym">Caprimulgus acutipennis</name>
    <dbReference type="NCBI Taxonomy" id="118183"/>
    <lineage>
        <taxon>Eukaryota</taxon>
        <taxon>Metazoa</taxon>
        <taxon>Chordata</taxon>
        <taxon>Craniata</taxon>
        <taxon>Vertebrata</taxon>
        <taxon>Euteleostomi</taxon>
        <taxon>Archelosauria</taxon>
        <taxon>Archosauria</taxon>
        <taxon>Dinosauria</taxon>
        <taxon>Saurischia</taxon>
        <taxon>Theropoda</taxon>
        <taxon>Coelurosauria</taxon>
        <taxon>Aves</taxon>
        <taxon>Neognathae</taxon>
        <taxon>Neoaves</taxon>
        <taxon>Strisores</taxon>
        <taxon>Caprimulgiformes</taxon>
        <taxon>Caprimulgidae</taxon>
        <taxon>Chordeilinae</taxon>
        <taxon>Chordeiles</taxon>
    </lineage>
</organism>
<comment type="caution">
    <text evidence="3">The sequence shown here is derived from an EMBL/GenBank/DDBJ whole genome shotgun (WGS) entry which is preliminary data.</text>
</comment>
<dbReference type="GO" id="GO:0070830">
    <property type="term" value="P:bicellular tight junction assembly"/>
    <property type="evidence" value="ECO:0007669"/>
    <property type="project" value="TreeGrafter"/>
</dbReference>
<keyword evidence="4" id="KW-1185">Reference proteome</keyword>
<evidence type="ECO:0000313" key="4">
    <source>
        <dbReference type="Proteomes" id="UP000568556"/>
    </source>
</evidence>
<feature type="non-terminal residue" evidence="3">
    <location>
        <position position="452"/>
    </location>
</feature>
<dbReference type="GO" id="GO:0007015">
    <property type="term" value="P:actin filament organization"/>
    <property type="evidence" value="ECO:0007669"/>
    <property type="project" value="TreeGrafter"/>
</dbReference>